<dbReference type="PROSITE" id="PS50887">
    <property type="entry name" value="GGDEF"/>
    <property type="match status" value="1"/>
</dbReference>
<dbReference type="CDD" id="cd01949">
    <property type="entry name" value="GGDEF"/>
    <property type="match status" value="1"/>
</dbReference>
<feature type="transmembrane region" description="Helical" evidence="1">
    <location>
        <begin position="42"/>
        <end position="59"/>
    </location>
</feature>
<keyword evidence="1" id="KW-1133">Transmembrane helix</keyword>
<keyword evidence="1" id="KW-0812">Transmembrane</keyword>
<organism evidence="3">
    <name type="scientific">uncultured Nocardioidaceae bacterium</name>
    <dbReference type="NCBI Taxonomy" id="253824"/>
    <lineage>
        <taxon>Bacteria</taxon>
        <taxon>Bacillati</taxon>
        <taxon>Actinomycetota</taxon>
        <taxon>Actinomycetes</taxon>
        <taxon>Propionibacteriales</taxon>
        <taxon>Nocardioidaceae</taxon>
        <taxon>environmental samples</taxon>
    </lineage>
</organism>
<dbReference type="GO" id="GO:0005886">
    <property type="term" value="C:plasma membrane"/>
    <property type="evidence" value="ECO:0007669"/>
    <property type="project" value="TreeGrafter"/>
</dbReference>
<dbReference type="Gene3D" id="3.30.70.270">
    <property type="match status" value="1"/>
</dbReference>
<dbReference type="SMART" id="SM00267">
    <property type="entry name" value="GGDEF"/>
    <property type="match status" value="1"/>
</dbReference>
<dbReference type="InterPro" id="IPR050469">
    <property type="entry name" value="Diguanylate_Cyclase"/>
</dbReference>
<dbReference type="EMBL" id="CADCUJ010000076">
    <property type="protein sequence ID" value="CAA9354846.1"/>
    <property type="molecule type" value="Genomic_DNA"/>
</dbReference>
<dbReference type="AlphaFoldDB" id="A0A6J4MBQ5"/>
<evidence type="ECO:0000313" key="3">
    <source>
        <dbReference type="EMBL" id="CAA9354846.1"/>
    </source>
</evidence>
<dbReference type="PANTHER" id="PTHR45138">
    <property type="entry name" value="REGULATORY COMPONENTS OF SENSORY TRANSDUCTION SYSTEM"/>
    <property type="match status" value="1"/>
</dbReference>
<evidence type="ECO:0000259" key="2">
    <source>
        <dbReference type="PROSITE" id="PS50887"/>
    </source>
</evidence>
<feature type="domain" description="GGDEF" evidence="2">
    <location>
        <begin position="159"/>
        <end position="292"/>
    </location>
</feature>
<dbReference type="GO" id="GO:0052621">
    <property type="term" value="F:diguanylate cyclase activity"/>
    <property type="evidence" value="ECO:0007669"/>
    <property type="project" value="TreeGrafter"/>
</dbReference>
<dbReference type="GO" id="GO:0043709">
    <property type="term" value="P:cell adhesion involved in single-species biofilm formation"/>
    <property type="evidence" value="ECO:0007669"/>
    <property type="project" value="TreeGrafter"/>
</dbReference>
<dbReference type="SUPFAM" id="SSF55073">
    <property type="entry name" value="Nucleotide cyclase"/>
    <property type="match status" value="1"/>
</dbReference>
<accession>A0A6J4MBQ5</accession>
<proteinExistence type="predicted"/>
<protein>
    <recommendedName>
        <fullName evidence="2">GGDEF domain-containing protein</fullName>
    </recommendedName>
</protein>
<sequence length="305" mass="32315">MVGKLLNTQSVSRARRLAPVVVLLADLGLGSAAWLTDTRARDTYLVLLLWPTLTAAVLMPRRFVMAQVAVVAAITVAAPSALGMGAMVRMLALTVSVAAAAYLVTEMRGRLHHTREQLAAQLDESRRVSASDPLTGLANRRGLEERLPGMWNAATRRKEALSVLLLHGDQLEAIDVQHGHVAADEALTELGGFVRSLVRTEDIVARLGGRELVVVTSDASTAGPADIGERLRRAVEDASLGHPITVTVGAVRYSPTDLDDPLPTFAGLLEDAGEALDAARRAGTNRVVGLSSPPFLIPPPRSAAS</sequence>
<keyword evidence="1" id="KW-0472">Membrane</keyword>
<dbReference type="InterPro" id="IPR000160">
    <property type="entry name" value="GGDEF_dom"/>
</dbReference>
<feature type="transmembrane region" description="Helical" evidence="1">
    <location>
        <begin position="88"/>
        <end position="105"/>
    </location>
</feature>
<reference evidence="3" key="1">
    <citation type="submission" date="2020-02" db="EMBL/GenBank/DDBJ databases">
        <authorList>
            <person name="Meier V. D."/>
        </authorList>
    </citation>
    <scope>NUCLEOTIDE SEQUENCE</scope>
    <source>
        <strain evidence="3">AVDCRST_MAG72</strain>
    </source>
</reference>
<dbReference type="NCBIfam" id="TIGR00254">
    <property type="entry name" value="GGDEF"/>
    <property type="match status" value="1"/>
</dbReference>
<dbReference type="Pfam" id="PF00990">
    <property type="entry name" value="GGDEF"/>
    <property type="match status" value="1"/>
</dbReference>
<dbReference type="GO" id="GO:1902201">
    <property type="term" value="P:negative regulation of bacterial-type flagellum-dependent cell motility"/>
    <property type="evidence" value="ECO:0007669"/>
    <property type="project" value="TreeGrafter"/>
</dbReference>
<dbReference type="InterPro" id="IPR043128">
    <property type="entry name" value="Rev_trsase/Diguanyl_cyclase"/>
</dbReference>
<dbReference type="InterPro" id="IPR029787">
    <property type="entry name" value="Nucleotide_cyclase"/>
</dbReference>
<evidence type="ECO:0000256" key="1">
    <source>
        <dbReference type="SAM" id="Phobius"/>
    </source>
</evidence>
<name>A0A6J4MBQ5_9ACTN</name>
<dbReference type="PANTHER" id="PTHR45138:SF9">
    <property type="entry name" value="DIGUANYLATE CYCLASE DGCM-RELATED"/>
    <property type="match status" value="1"/>
</dbReference>
<gene>
    <name evidence="3" type="ORF">AVDCRST_MAG72-1710</name>
</gene>